<dbReference type="EMBL" id="CAJNYV010005923">
    <property type="protein sequence ID" value="CAF3790637.1"/>
    <property type="molecule type" value="Genomic_DNA"/>
</dbReference>
<dbReference type="Gene3D" id="2.40.10.500">
    <property type="match status" value="1"/>
</dbReference>
<name>A0A819B0T5_9BILA</name>
<feature type="non-terminal residue" evidence="2">
    <location>
        <position position="166"/>
    </location>
</feature>
<dbReference type="Gene3D" id="2.120.10.30">
    <property type="entry name" value="TolB, C-terminal domain"/>
    <property type="match status" value="1"/>
</dbReference>
<gene>
    <name evidence="2" type="ORF">KIK155_LOCUS31853</name>
</gene>
<organism evidence="2 3">
    <name type="scientific">Rotaria socialis</name>
    <dbReference type="NCBI Taxonomy" id="392032"/>
    <lineage>
        <taxon>Eukaryota</taxon>
        <taxon>Metazoa</taxon>
        <taxon>Spiralia</taxon>
        <taxon>Gnathifera</taxon>
        <taxon>Rotifera</taxon>
        <taxon>Eurotatoria</taxon>
        <taxon>Bdelloidea</taxon>
        <taxon>Philodinida</taxon>
        <taxon>Philodinidae</taxon>
        <taxon>Rotaria</taxon>
    </lineage>
</organism>
<reference evidence="2" key="1">
    <citation type="submission" date="2021-02" db="EMBL/GenBank/DDBJ databases">
        <authorList>
            <person name="Nowell W R."/>
        </authorList>
    </citation>
    <scope>NUCLEOTIDE SEQUENCE</scope>
</reference>
<dbReference type="PANTHER" id="PTHR24104:SF25">
    <property type="entry name" value="PROTEIN LIN-41"/>
    <property type="match status" value="1"/>
</dbReference>
<accession>A0A819B0T5</accession>
<sequence>NIPANDKWTQKGVTIAGGHGQDSATNQLDRPLGLFVDDDQTVIIADYSNHRIIGTAQGKILIGDIKCWGLAMDEQRYLYVSDYVKHEVRRYKLGEKNSTLVAGEKEGIVVAGGQETRNALTQLSSPNGIFVDTLGTLYVADTLNDRLMRWTQGDKKQGTVVVGGNG</sequence>
<dbReference type="InterPro" id="IPR011042">
    <property type="entry name" value="6-blade_b-propeller_TolB-like"/>
</dbReference>
<protein>
    <recommendedName>
        <fullName evidence="4">NHL repeat-containing protein</fullName>
    </recommendedName>
</protein>
<keyword evidence="1" id="KW-0677">Repeat</keyword>
<evidence type="ECO:0000313" key="2">
    <source>
        <dbReference type="EMBL" id="CAF3790637.1"/>
    </source>
</evidence>
<proteinExistence type="predicted"/>
<dbReference type="Pfam" id="PF01436">
    <property type="entry name" value="NHL"/>
    <property type="match status" value="1"/>
</dbReference>
<dbReference type="PANTHER" id="PTHR24104">
    <property type="entry name" value="E3 UBIQUITIN-PROTEIN LIGASE NHLRC1-RELATED"/>
    <property type="match status" value="1"/>
</dbReference>
<dbReference type="SUPFAM" id="SSF63825">
    <property type="entry name" value="YWTD domain"/>
    <property type="match status" value="1"/>
</dbReference>
<dbReference type="InterPro" id="IPR050952">
    <property type="entry name" value="TRIM-NHL_E3_ligases"/>
</dbReference>
<evidence type="ECO:0000313" key="3">
    <source>
        <dbReference type="Proteomes" id="UP000663865"/>
    </source>
</evidence>
<dbReference type="InterPro" id="IPR001258">
    <property type="entry name" value="NHL_repeat"/>
</dbReference>
<dbReference type="Proteomes" id="UP000663865">
    <property type="component" value="Unassembled WGS sequence"/>
</dbReference>
<comment type="caution">
    <text evidence="2">The sequence shown here is derived from an EMBL/GenBank/DDBJ whole genome shotgun (WGS) entry which is preliminary data.</text>
</comment>
<dbReference type="GO" id="GO:0008270">
    <property type="term" value="F:zinc ion binding"/>
    <property type="evidence" value="ECO:0007669"/>
    <property type="project" value="UniProtKB-KW"/>
</dbReference>
<dbReference type="AlphaFoldDB" id="A0A819B0T5"/>
<evidence type="ECO:0008006" key="4">
    <source>
        <dbReference type="Google" id="ProtNLM"/>
    </source>
</evidence>
<evidence type="ECO:0000256" key="1">
    <source>
        <dbReference type="ARBA" id="ARBA00022737"/>
    </source>
</evidence>